<reference evidence="2 3" key="1">
    <citation type="journal article" date="2016" name="Mol. Biol. Evol.">
        <title>Comparative Genomics of Early-Diverging Mushroom-Forming Fungi Provides Insights into the Origins of Lignocellulose Decay Capabilities.</title>
        <authorList>
            <person name="Nagy L.G."/>
            <person name="Riley R."/>
            <person name="Tritt A."/>
            <person name="Adam C."/>
            <person name="Daum C."/>
            <person name="Floudas D."/>
            <person name="Sun H."/>
            <person name="Yadav J.S."/>
            <person name="Pangilinan J."/>
            <person name="Larsson K.H."/>
            <person name="Matsuura K."/>
            <person name="Barry K."/>
            <person name="Labutti K."/>
            <person name="Kuo R."/>
            <person name="Ohm R.A."/>
            <person name="Bhattacharya S.S."/>
            <person name="Shirouzu T."/>
            <person name="Yoshinaga Y."/>
            <person name="Martin F.M."/>
            <person name="Grigoriev I.V."/>
            <person name="Hibbett D.S."/>
        </authorList>
    </citation>
    <scope>NUCLEOTIDE SEQUENCE [LARGE SCALE GENOMIC DNA]</scope>
    <source>
        <strain evidence="2 3">L-15889</strain>
    </source>
</reference>
<proteinExistence type="predicted"/>
<sequence length="412" mass="45983">MNHATLRYSAVLCNSARHLRLSRQSTRRTLTTTVESDVPDIGFPPPLAEVETGETGSKRVRSEKIAAEARAVFVRPWDGISSMPELFAMVRGLERHYGRIREYGVMRDWDFNPQYVPYFWVNFEDTASFERVPETPSLLKIDVPRIDLARLGGIGLDDLHGLLSPQDYVSPEDVQNEAAYQVSTDSNDVPETITIDLRVERAKVPFQLRFKGDRFHQVNSAFRGTFYSWGGFYQPTAPGDVHPATTMRAGVEWRNRALLDRNRSAAAEAGEGVEDLNNMENTPFMQTATSVVDDAAPASAHTPSPATEPAFASVETADATAPATTADVAETTPTAEAMSKPQVPRLSKRELILARARANARAPLPASLLQAEGEEEKEKKEKEEKVAKEREEEQTRLSVRERLWKLVGSRWT</sequence>
<accession>A0A165SSY2</accession>
<evidence type="ECO:0000313" key="2">
    <source>
        <dbReference type="EMBL" id="KZT72446.1"/>
    </source>
</evidence>
<name>A0A165SSY2_9APHY</name>
<evidence type="ECO:0000256" key="1">
    <source>
        <dbReference type="SAM" id="MobiDB-lite"/>
    </source>
</evidence>
<keyword evidence="3" id="KW-1185">Reference proteome</keyword>
<gene>
    <name evidence="2" type="ORF">DAEQUDRAFT_809298</name>
</gene>
<dbReference type="OrthoDB" id="3362336at2759"/>
<feature type="compositionally biased region" description="Basic and acidic residues" evidence="1">
    <location>
        <begin position="376"/>
        <end position="395"/>
    </location>
</feature>
<dbReference type="AlphaFoldDB" id="A0A165SSY2"/>
<dbReference type="Proteomes" id="UP000076727">
    <property type="component" value="Unassembled WGS sequence"/>
</dbReference>
<dbReference type="EMBL" id="KV429041">
    <property type="protein sequence ID" value="KZT72446.1"/>
    <property type="molecule type" value="Genomic_DNA"/>
</dbReference>
<organism evidence="2 3">
    <name type="scientific">Daedalea quercina L-15889</name>
    <dbReference type="NCBI Taxonomy" id="1314783"/>
    <lineage>
        <taxon>Eukaryota</taxon>
        <taxon>Fungi</taxon>
        <taxon>Dikarya</taxon>
        <taxon>Basidiomycota</taxon>
        <taxon>Agaricomycotina</taxon>
        <taxon>Agaricomycetes</taxon>
        <taxon>Polyporales</taxon>
        <taxon>Fomitopsis</taxon>
    </lineage>
</organism>
<evidence type="ECO:0000313" key="3">
    <source>
        <dbReference type="Proteomes" id="UP000076727"/>
    </source>
</evidence>
<feature type="region of interest" description="Disordered" evidence="1">
    <location>
        <begin position="363"/>
        <end position="395"/>
    </location>
</feature>
<protein>
    <submittedName>
        <fullName evidence="2">Uncharacterized protein</fullName>
    </submittedName>
</protein>